<name>X1MVX7_9ZZZZ</name>
<sequence length="75" mass="8816">MLKKDCPFCNTETQEPPVLVYFKGKKVFFKKGEFPEEWSTLVIPNKYPALLPYSKLEKKREGKFYQTMNAVGFCE</sequence>
<comment type="caution">
    <text evidence="1">The sequence shown here is derived from an EMBL/GenBank/DDBJ whole genome shotgun (WGS) entry which is preliminary data.</text>
</comment>
<evidence type="ECO:0000313" key="1">
    <source>
        <dbReference type="EMBL" id="GAI35852.1"/>
    </source>
</evidence>
<dbReference type="Gene3D" id="3.30.428.10">
    <property type="entry name" value="HIT-like"/>
    <property type="match status" value="1"/>
</dbReference>
<protein>
    <submittedName>
        <fullName evidence="1">Uncharacterized protein</fullName>
    </submittedName>
</protein>
<reference evidence="1" key="1">
    <citation type="journal article" date="2014" name="Front. Microbiol.">
        <title>High frequency of phylogenetically diverse reductive dehalogenase-homologous genes in deep subseafloor sedimentary metagenomes.</title>
        <authorList>
            <person name="Kawai M."/>
            <person name="Futagami T."/>
            <person name="Toyoda A."/>
            <person name="Takaki Y."/>
            <person name="Nishi S."/>
            <person name="Hori S."/>
            <person name="Arai W."/>
            <person name="Tsubouchi T."/>
            <person name="Morono Y."/>
            <person name="Uchiyama I."/>
            <person name="Ito T."/>
            <person name="Fujiyama A."/>
            <person name="Inagaki F."/>
            <person name="Takami H."/>
        </authorList>
    </citation>
    <scope>NUCLEOTIDE SEQUENCE</scope>
    <source>
        <strain evidence="1">Expedition CK06-06</strain>
    </source>
</reference>
<accession>X1MVX7</accession>
<dbReference type="EMBL" id="BARV01029953">
    <property type="protein sequence ID" value="GAI35852.1"/>
    <property type="molecule type" value="Genomic_DNA"/>
</dbReference>
<gene>
    <name evidence="1" type="ORF">S06H3_47664</name>
</gene>
<dbReference type="SUPFAM" id="SSF54197">
    <property type="entry name" value="HIT-like"/>
    <property type="match status" value="1"/>
</dbReference>
<organism evidence="1">
    <name type="scientific">marine sediment metagenome</name>
    <dbReference type="NCBI Taxonomy" id="412755"/>
    <lineage>
        <taxon>unclassified sequences</taxon>
        <taxon>metagenomes</taxon>
        <taxon>ecological metagenomes</taxon>
    </lineage>
</organism>
<dbReference type="InterPro" id="IPR036265">
    <property type="entry name" value="HIT-like_sf"/>
</dbReference>
<proteinExistence type="predicted"/>
<feature type="non-terminal residue" evidence="1">
    <location>
        <position position="75"/>
    </location>
</feature>
<dbReference type="AlphaFoldDB" id="X1MVX7"/>